<comment type="caution">
    <text evidence="3">The sequence shown here is derived from an EMBL/GenBank/DDBJ whole genome shotgun (WGS) entry which is preliminary data.</text>
</comment>
<dbReference type="Pfam" id="PF00589">
    <property type="entry name" value="Phage_integrase"/>
    <property type="match status" value="1"/>
</dbReference>
<gene>
    <name evidence="3" type="ORF">SAMN05216370_1799</name>
</gene>
<dbReference type="EMBL" id="FMTL01000001">
    <property type="protein sequence ID" value="SCW51348.1"/>
    <property type="molecule type" value="Genomic_DNA"/>
</dbReference>
<dbReference type="InterPro" id="IPR002104">
    <property type="entry name" value="Integrase_catalytic"/>
</dbReference>
<dbReference type="GO" id="GO:0006310">
    <property type="term" value="P:DNA recombination"/>
    <property type="evidence" value="ECO:0007669"/>
    <property type="project" value="UniProtKB-KW"/>
</dbReference>
<dbReference type="AlphaFoldDB" id="A0AB37Z729"/>
<evidence type="ECO:0000313" key="4">
    <source>
        <dbReference type="Proteomes" id="UP000242418"/>
    </source>
</evidence>
<feature type="domain" description="Tyr recombinase" evidence="2">
    <location>
        <begin position="200"/>
        <end position="343"/>
    </location>
</feature>
<keyword evidence="1" id="KW-0233">DNA recombination</keyword>
<evidence type="ECO:0000313" key="3">
    <source>
        <dbReference type="EMBL" id="SCW51348.1"/>
    </source>
</evidence>
<organism evidence="3 4">
    <name type="scientific">Pseudomonas peli</name>
    <dbReference type="NCBI Taxonomy" id="592361"/>
    <lineage>
        <taxon>Bacteria</taxon>
        <taxon>Pseudomonadati</taxon>
        <taxon>Pseudomonadota</taxon>
        <taxon>Gammaproteobacteria</taxon>
        <taxon>Pseudomonadales</taxon>
        <taxon>Pseudomonadaceae</taxon>
        <taxon>Pseudomonas</taxon>
    </lineage>
</organism>
<sequence>MFHLKNSVFSLTTVVFDKLGGIKLKLVTESSQVDIFAGAYALQRFDNGSKPNTIRVDQSSILILYRFCEIQKVDLIERIANLNPLTIGEIESFSSYCGFAQQSGEQVNPNWYGARMRGAKKFIDYLWLFYEGRCARNLEQLKIAKRSYERMTAGFKLYMKAPYRGDKKDRIGLTPALQAKFIAIIDPDESNNLNPWKIYKVRWRNYILLLLLMLGGNRKGETLLLKLNNFQLTGMRKYYDIVKNKDVIDYPRAESPSVKTLGRQVVLHDQLAALVEHYIVNVRKEFIGWQSTSYVFLSYRDGRPLSVQTPNSILNELIKQYPEFVGLLSPHRLRNTFHDLLNQALDRKFKGESGLSRKILKAPIQEAAGGWAKNSNMPEHYAKGSIQAKVAELQALLQQEALKPQLVD</sequence>
<keyword evidence="4" id="KW-1185">Reference proteome</keyword>
<protein>
    <submittedName>
        <fullName evidence="3">Phage integrase family protein</fullName>
    </submittedName>
</protein>
<dbReference type="GO" id="GO:0003677">
    <property type="term" value="F:DNA binding"/>
    <property type="evidence" value="ECO:0007669"/>
    <property type="project" value="InterPro"/>
</dbReference>
<name>A0AB37Z729_9PSED</name>
<accession>A0AB37Z729</accession>
<evidence type="ECO:0000256" key="1">
    <source>
        <dbReference type="ARBA" id="ARBA00023172"/>
    </source>
</evidence>
<dbReference type="InterPro" id="IPR013762">
    <property type="entry name" value="Integrase-like_cat_sf"/>
</dbReference>
<evidence type="ECO:0000259" key="2">
    <source>
        <dbReference type="Pfam" id="PF00589"/>
    </source>
</evidence>
<proteinExistence type="predicted"/>
<dbReference type="InterPro" id="IPR011010">
    <property type="entry name" value="DNA_brk_join_enz"/>
</dbReference>
<dbReference type="SUPFAM" id="SSF56349">
    <property type="entry name" value="DNA breaking-rejoining enzymes"/>
    <property type="match status" value="1"/>
</dbReference>
<dbReference type="GO" id="GO:0015074">
    <property type="term" value="P:DNA integration"/>
    <property type="evidence" value="ECO:0007669"/>
    <property type="project" value="InterPro"/>
</dbReference>
<dbReference type="Proteomes" id="UP000242418">
    <property type="component" value="Unassembled WGS sequence"/>
</dbReference>
<reference evidence="3 4" key="1">
    <citation type="submission" date="2016-10" db="EMBL/GenBank/DDBJ databases">
        <authorList>
            <person name="Varghese N."/>
            <person name="Submissions S."/>
        </authorList>
    </citation>
    <scope>NUCLEOTIDE SEQUENCE [LARGE SCALE GENOMIC DNA]</scope>
    <source>
        <strain evidence="3 4">DSM 17833</strain>
    </source>
</reference>
<dbReference type="Gene3D" id="1.10.443.10">
    <property type="entry name" value="Intergrase catalytic core"/>
    <property type="match status" value="1"/>
</dbReference>